<dbReference type="PROSITE" id="PS00523">
    <property type="entry name" value="SULFATASE_1"/>
    <property type="match status" value="1"/>
</dbReference>
<organism evidence="8 9">
    <name type="scientific">Plectosphaerella cucumerina</name>
    <dbReference type="NCBI Taxonomy" id="40658"/>
    <lineage>
        <taxon>Eukaryota</taxon>
        <taxon>Fungi</taxon>
        <taxon>Dikarya</taxon>
        <taxon>Ascomycota</taxon>
        <taxon>Pezizomycotina</taxon>
        <taxon>Sordariomycetes</taxon>
        <taxon>Hypocreomycetidae</taxon>
        <taxon>Glomerellales</taxon>
        <taxon>Plectosphaerellaceae</taxon>
        <taxon>Plectosphaerella</taxon>
    </lineage>
</organism>
<dbReference type="InterPro" id="IPR024607">
    <property type="entry name" value="Sulfatase_CS"/>
</dbReference>
<dbReference type="Pfam" id="PF00884">
    <property type="entry name" value="Sulfatase"/>
    <property type="match status" value="1"/>
</dbReference>
<dbReference type="GO" id="GO:0008449">
    <property type="term" value="F:N-acetylglucosamine-6-sulfatase activity"/>
    <property type="evidence" value="ECO:0007669"/>
    <property type="project" value="TreeGrafter"/>
</dbReference>
<dbReference type="GO" id="GO:0005539">
    <property type="term" value="F:glycosaminoglycan binding"/>
    <property type="evidence" value="ECO:0007669"/>
    <property type="project" value="TreeGrafter"/>
</dbReference>
<evidence type="ECO:0000313" key="9">
    <source>
        <dbReference type="Proteomes" id="UP000813385"/>
    </source>
</evidence>
<dbReference type="PIRSF" id="PIRSF000972">
    <property type="entry name" value="Arylsulf_plant"/>
    <property type="match status" value="1"/>
</dbReference>
<proteinExistence type="inferred from homology"/>
<protein>
    <recommendedName>
        <fullName evidence="5">Arylsulfatase</fullName>
        <shortName evidence="5">AS</shortName>
        <ecNumber evidence="5">3.1.6.1</ecNumber>
    </recommendedName>
    <alternativeName>
        <fullName evidence="5">Aryl-sulfate sulphohydrolase</fullName>
    </alternativeName>
</protein>
<dbReference type="InterPro" id="IPR000917">
    <property type="entry name" value="Sulfatase_N"/>
</dbReference>
<evidence type="ECO:0000256" key="3">
    <source>
        <dbReference type="ARBA" id="ARBA00022801"/>
    </source>
</evidence>
<evidence type="ECO:0000259" key="7">
    <source>
        <dbReference type="Pfam" id="PF00884"/>
    </source>
</evidence>
<dbReference type="FunFam" id="3.40.720.10:FF:000051">
    <property type="entry name" value="Arylsulfatase"/>
    <property type="match status" value="1"/>
</dbReference>
<dbReference type="EMBL" id="JAGPXD010000002">
    <property type="protein sequence ID" value="KAH7367389.1"/>
    <property type="molecule type" value="Genomic_DNA"/>
</dbReference>
<gene>
    <name evidence="8" type="ORF">B0T11DRAFT_348656</name>
</gene>
<evidence type="ECO:0000313" key="8">
    <source>
        <dbReference type="EMBL" id="KAH7367389.1"/>
    </source>
</evidence>
<keyword evidence="9" id="KW-1185">Reference proteome</keyword>
<comment type="similarity">
    <text evidence="1 5">Belongs to the sulfatase family.</text>
</comment>
<keyword evidence="2" id="KW-0732">Signal</keyword>
<dbReference type="SUPFAM" id="SSF53649">
    <property type="entry name" value="Alkaline phosphatase-like"/>
    <property type="match status" value="1"/>
</dbReference>
<evidence type="ECO:0000256" key="1">
    <source>
        <dbReference type="ARBA" id="ARBA00008779"/>
    </source>
</evidence>
<dbReference type="PANTHER" id="PTHR43108:SF8">
    <property type="entry name" value="SD21168P"/>
    <property type="match status" value="1"/>
</dbReference>
<comment type="PTM">
    <text evidence="6">The conversion to 3-oxoalanine (also known as C-formylglycine, FGly), of a serine or cysteine residue in prokaryotes and of a cysteine residue in eukaryotes, is critical for catalytic activity.</text>
</comment>
<dbReference type="GO" id="GO:0018958">
    <property type="term" value="P:phenol-containing compound metabolic process"/>
    <property type="evidence" value="ECO:0007669"/>
    <property type="project" value="InterPro"/>
</dbReference>
<name>A0A8K0TPZ3_9PEZI</name>
<dbReference type="InterPro" id="IPR012083">
    <property type="entry name" value="Arylsulfatase"/>
</dbReference>
<sequence length="604" mass="67646">MSIPSYKPEFICSASGSPNQQPNFIFVLTDDQDLHMNSVDYMPLVQQHLIDKGTFYKRHFVTTAVCCPARVSLLTGKAAHNTNVTDVFPPYGGFPKFISQGHNDAYLPVFLQEEGYNTYYTGKLFNAHTVDNYDKPYPRGWTGHDFLLDPWTYVYLNATFQRNQDEPVSYDGEYTTDVLAGKALGFLDEALAQPDKPFFLGIAPVAPHSNINLTGLYDDGDFDPSDESQTRAAINFNLPDLSHGLGATPPIPAARHAHLFPDAKVPRTANFNPEDPTGASWIRAQPRQSPENVAYNDVFYRARLQALQAVDELVDAVVRRLEQDERAAANTYIVYTTDNGYHIGQHRLQPGKECGYETDVNIPLIVRGPGVPRGREVSGAVATTHADLAPTLLHLAGAAPRHEFDGAPIPLTEDSLQAAEAEVPGAWHEHVTVEFWGQAASEGLWGFLDNNTFIVPNNTYKLIRVVSRDYDLYYSVWCNNEKELYDLSVDPYQIHNLLAPSKSAATVATFPVDKLVPRLDALLLVTKTCKGRVCREPWKSLHPDGDVSRLREALAPQYDEFYEREQVRVSFSRCEFGQILAAEGPQFETDGKAYWHGTRWTDWL</sequence>
<evidence type="ECO:0000256" key="6">
    <source>
        <dbReference type="PIRSR" id="PIRSR000972-50"/>
    </source>
</evidence>
<reference evidence="8" key="1">
    <citation type="journal article" date="2021" name="Nat. Commun.">
        <title>Genetic determinants of endophytism in the Arabidopsis root mycobiome.</title>
        <authorList>
            <person name="Mesny F."/>
            <person name="Miyauchi S."/>
            <person name="Thiergart T."/>
            <person name="Pickel B."/>
            <person name="Atanasova L."/>
            <person name="Karlsson M."/>
            <person name="Huettel B."/>
            <person name="Barry K.W."/>
            <person name="Haridas S."/>
            <person name="Chen C."/>
            <person name="Bauer D."/>
            <person name="Andreopoulos W."/>
            <person name="Pangilinan J."/>
            <person name="LaButti K."/>
            <person name="Riley R."/>
            <person name="Lipzen A."/>
            <person name="Clum A."/>
            <person name="Drula E."/>
            <person name="Henrissat B."/>
            <person name="Kohler A."/>
            <person name="Grigoriev I.V."/>
            <person name="Martin F.M."/>
            <person name="Hacquard S."/>
        </authorList>
    </citation>
    <scope>NUCLEOTIDE SEQUENCE</scope>
    <source>
        <strain evidence="8">MPI-CAGE-AT-0016</strain>
    </source>
</reference>
<comment type="catalytic activity">
    <reaction evidence="5">
        <text>an aryl sulfate + H2O = a phenol + sulfate + H(+)</text>
        <dbReference type="Rhea" id="RHEA:17261"/>
        <dbReference type="ChEBI" id="CHEBI:15377"/>
        <dbReference type="ChEBI" id="CHEBI:15378"/>
        <dbReference type="ChEBI" id="CHEBI:16189"/>
        <dbReference type="ChEBI" id="CHEBI:33853"/>
        <dbReference type="ChEBI" id="CHEBI:140317"/>
        <dbReference type="EC" id="3.1.6.1"/>
    </reaction>
</comment>
<dbReference type="PANTHER" id="PTHR43108">
    <property type="entry name" value="N-ACETYLGLUCOSAMINE-6-SULFATASE FAMILY MEMBER"/>
    <property type="match status" value="1"/>
</dbReference>
<dbReference type="Proteomes" id="UP000813385">
    <property type="component" value="Unassembled WGS sequence"/>
</dbReference>
<dbReference type="GO" id="GO:0004065">
    <property type="term" value="F:arylsulfatase activity"/>
    <property type="evidence" value="ECO:0007669"/>
    <property type="project" value="UniProtKB-UniRule"/>
</dbReference>
<dbReference type="InterPro" id="IPR017850">
    <property type="entry name" value="Alkaline_phosphatase_core_sf"/>
</dbReference>
<evidence type="ECO:0000256" key="4">
    <source>
        <dbReference type="ARBA" id="ARBA00023180"/>
    </source>
</evidence>
<dbReference type="CDD" id="cd16147">
    <property type="entry name" value="G6S"/>
    <property type="match status" value="1"/>
</dbReference>
<dbReference type="OrthoDB" id="96314at2759"/>
<dbReference type="Gene3D" id="3.40.720.10">
    <property type="entry name" value="Alkaline Phosphatase, subunit A"/>
    <property type="match status" value="1"/>
</dbReference>
<comment type="caution">
    <text evidence="8">The sequence shown here is derived from an EMBL/GenBank/DDBJ whole genome shotgun (WGS) entry which is preliminary data.</text>
</comment>
<accession>A0A8K0TPZ3</accession>
<dbReference type="AlphaFoldDB" id="A0A8K0TPZ3"/>
<keyword evidence="3 5" id="KW-0378">Hydrolase</keyword>
<dbReference type="EC" id="3.1.6.1" evidence="5"/>
<feature type="modified residue" description="3-oxoalanine (Cys)" evidence="6">
    <location>
        <position position="66"/>
    </location>
</feature>
<evidence type="ECO:0000256" key="2">
    <source>
        <dbReference type="ARBA" id="ARBA00022729"/>
    </source>
</evidence>
<evidence type="ECO:0000256" key="5">
    <source>
        <dbReference type="PIRNR" id="PIRNR000972"/>
    </source>
</evidence>
<feature type="domain" description="Sulfatase N-terminal" evidence="7">
    <location>
        <begin position="22"/>
        <end position="398"/>
    </location>
</feature>
<keyword evidence="4" id="KW-0325">Glycoprotein</keyword>